<dbReference type="SUPFAM" id="SSF50939">
    <property type="entry name" value="Sialidases"/>
    <property type="match status" value="2"/>
</dbReference>
<name>M5SLY3_9BACT</name>
<dbReference type="Pfam" id="PF00326">
    <property type="entry name" value="Peptidase_S9"/>
    <property type="match status" value="1"/>
</dbReference>
<dbReference type="InterPro" id="IPR026856">
    <property type="entry name" value="Sialidase_fam"/>
</dbReference>
<reference evidence="3 4" key="1">
    <citation type="journal article" date="2013" name="Mar. Genomics">
        <title>Expression of sulfatases in Rhodopirellula baltica and the diversity of sulfatases in the genus Rhodopirellula.</title>
        <authorList>
            <person name="Wegner C.E."/>
            <person name="Richter-Heitmann T."/>
            <person name="Klindworth A."/>
            <person name="Klockow C."/>
            <person name="Richter M."/>
            <person name="Achstetter T."/>
            <person name="Glockner F.O."/>
            <person name="Harder J."/>
        </authorList>
    </citation>
    <scope>NUCLEOTIDE SEQUENCE [LARGE SCALE GENOMIC DNA]</scope>
    <source>
        <strain evidence="3 4">SH398</strain>
    </source>
</reference>
<dbReference type="GO" id="GO:0006689">
    <property type="term" value="P:ganglioside catabolic process"/>
    <property type="evidence" value="ECO:0007669"/>
    <property type="project" value="TreeGrafter"/>
</dbReference>
<protein>
    <submittedName>
        <fullName evidence="3">Sialidase</fullName>
    </submittedName>
</protein>
<comment type="caution">
    <text evidence="3">The sequence shown here is derived from an EMBL/GenBank/DDBJ whole genome shotgun (WGS) entry which is preliminary data.</text>
</comment>
<dbReference type="InterPro" id="IPR001375">
    <property type="entry name" value="Peptidase_S9_cat"/>
</dbReference>
<feature type="domain" description="Peptidase S9 prolyl oligopeptidase catalytic" evidence="1">
    <location>
        <begin position="1027"/>
        <end position="1099"/>
    </location>
</feature>
<dbReference type="CDD" id="cd15482">
    <property type="entry name" value="Sialidase_non-viral"/>
    <property type="match status" value="1"/>
</dbReference>
<dbReference type="GO" id="GO:0005737">
    <property type="term" value="C:cytoplasm"/>
    <property type="evidence" value="ECO:0007669"/>
    <property type="project" value="TreeGrafter"/>
</dbReference>
<proteinExistence type="predicted"/>
<accession>M5SLY3</accession>
<dbReference type="EMBL" id="ANOF01000071">
    <property type="protein sequence ID" value="EMI27239.1"/>
    <property type="molecule type" value="Genomic_DNA"/>
</dbReference>
<dbReference type="GO" id="GO:0008236">
    <property type="term" value="F:serine-type peptidase activity"/>
    <property type="evidence" value="ECO:0007669"/>
    <property type="project" value="InterPro"/>
</dbReference>
<dbReference type="Proteomes" id="UP000011996">
    <property type="component" value="Unassembled WGS sequence"/>
</dbReference>
<dbReference type="PANTHER" id="PTHR10628">
    <property type="entry name" value="SIALIDASE"/>
    <property type="match status" value="1"/>
</dbReference>
<dbReference type="Pfam" id="PF13088">
    <property type="entry name" value="BNR_2"/>
    <property type="match status" value="1"/>
</dbReference>
<dbReference type="Gene3D" id="2.120.10.10">
    <property type="match status" value="2"/>
</dbReference>
<dbReference type="InterPro" id="IPR011040">
    <property type="entry name" value="Sialidase"/>
</dbReference>
<dbReference type="GO" id="GO:0006508">
    <property type="term" value="P:proteolysis"/>
    <property type="evidence" value="ECO:0007669"/>
    <property type="project" value="InterPro"/>
</dbReference>
<sequence>MSIRSPPRFPPFFARPFCCFQTVPSPVFVETKTSSTCLRSKSPPNGRAMSLPKLPNRVLSVFLAGVLVCTTASAQRPPTGVPKGVQKVLRIEPRPGNGRNSEGDFVQLKDGRLLLVYTKFIGTGDHAPAALVSRHSSDNGITWTTEDASVIERGDDDANLMSVSLLRLQDGRIGLFYIRKYDPTPEAKHLFLDDILMRTSSDEGDTWSEPTRIVPKDTPSYSVLNNDRVIQLRSGRLVVPLAVHYRVGWPGYRKSAEMVCYLSDDQGKTWQRSQSALTSESLAQEPGVVELSDDRLMMFCRSSNAQLLSYSDDQGDTWSDFTPSSFTQPTVSPASIERIPSTGDLLMLWNNGDDELAKKQPVGRRPFTAAISKDDGKTWQNIQNVGTDPEGWYCYTAIEFVGDHVLLAHCEYPRLNSLQITRIPVAWFYQDEPVSANKPDDSQPATLDYSVSLEVAHEGFDGKECWVHARVGTVPNADGDPTAVMTTQKLLLSGSDVFYRLHESRKPTESDSWSELSPIDSFSRQKVEGDDMPRGGEGAEALLQDGDETTVCDFVPQWHAASQRLLGIGQTVWYRNNRVMHVRPRGVAYAVMNPSNSNWNDWKILELPDEPQFQSAGSGSVQRVDLPGGDVLLPIYCKRREQKQYSSLVVRCRFDGETLHYIEHGNALTIPVERGMAEPSLTHYDGRYYMTIRNDQHGYVATSDDGLHFEEPQRWQFDDGEDLGSYNTQQHWVTHSNGLFLVYTRRGANNDHVFRHRAPLFIAQVNPETLRVIRSTERVLVPEHGARLGNFGVTRVSKDETWVSVTEWMQPAGVEKHGSNNRIFIAKLKWIQPNNLASMTNNPGINVEPTAYCKPPRAMVHELGDYRSPLIFEDGTKVTEASQWPQKREEIRSRWETMLGKWPEPIADPQVTISKTDQLDSVTKHTIQFQWTPGEKTNAYLLVPKTNQPADHNLPAVLSVYYEPETAIGQGKSHRDFALQLARRGFVTLSIGTTEATKAKTYSLYHPSIDDASVQPLSMLAYAAATASQVLADRPEVDQKRIGVVGHSFGGKWAMFAACLSERFACGAWSDPGIVFDESMSGVNYWEPWYLGYHPKPWRKRGLITQDNPARGLYPRLVAEGHDLHELHALMAPRPFLVSGGSADPIHRWKALNHSVAVNALLGHDDRVAMTNRADHSPNEDSNSVLYAFFEKHLASQDTSL</sequence>
<dbReference type="GO" id="GO:0004308">
    <property type="term" value="F:exo-alpha-sialidase activity"/>
    <property type="evidence" value="ECO:0007669"/>
    <property type="project" value="UniProtKB-EC"/>
</dbReference>
<dbReference type="Gene3D" id="3.40.50.1820">
    <property type="entry name" value="alpha/beta hydrolase"/>
    <property type="match status" value="1"/>
</dbReference>
<dbReference type="InterPro" id="IPR029058">
    <property type="entry name" value="AB_hydrolase_fold"/>
</dbReference>
<dbReference type="SUPFAM" id="SSF53474">
    <property type="entry name" value="alpha/beta-Hydrolases"/>
    <property type="match status" value="1"/>
</dbReference>
<dbReference type="GO" id="GO:0016020">
    <property type="term" value="C:membrane"/>
    <property type="evidence" value="ECO:0007669"/>
    <property type="project" value="TreeGrafter"/>
</dbReference>
<evidence type="ECO:0000313" key="4">
    <source>
        <dbReference type="Proteomes" id="UP000011996"/>
    </source>
</evidence>
<feature type="domain" description="Sialidase" evidence="2">
    <location>
        <begin position="112"/>
        <end position="398"/>
    </location>
</feature>
<organism evidence="3 4">
    <name type="scientific">Rhodopirellula europaea SH398</name>
    <dbReference type="NCBI Taxonomy" id="1263868"/>
    <lineage>
        <taxon>Bacteria</taxon>
        <taxon>Pseudomonadati</taxon>
        <taxon>Planctomycetota</taxon>
        <taxon>Planctomycetia</taxon>
        <taxon>Pirellulales</taxon>
        <taxon>Pirellulaceae</taxon>
        <taxon>Rhodopirellula</taxon>
    </lineage>
</organism>
<dbReference type="STRING" id="1263868.RESH_02246"/>
<dbReference type="PANTHER" id="PTHR10628:SF26">
    <property type="entry name" value="SIALIDASE-RELATED"/>
    <property type="match status" value="1"/>
</dbReference>
<evidence type="ECO:0000259" key="2">
    <source>
        <dbReference type="Pfam" id="PF13088"/>
    </source>
</evidence>
<dbReference type="InterPro" id="IPR036278">
    <property type="entry name" value="Sialidase_sf"/>
</dbReference>
<dbReference type="AlphaFoldDB" id="M5SLY3"/>
<evidence type="ECO:0000313" key="3">
    <source>
        <dbReference type="EMBL" id="EMI27239.1"/>
    </source>
</evidence>
<dbReference type="PATRIC" id="fig|1263868.3.peg.2435"/>
<evidence type="ECO:0000259" key="1">
    <source>
        <dbReference type="Pfam" id="PF00326"/>
    </source>
</evidence>
<gene>
    <name evidence="3" type="ORF">RESH_02246</name>
</gene>
<dbReference type="GO" id="GO:0009313">
    <property type="term" value="P:oligosaccharide catabolic process"/>
    <property type="evidence" value="ECO:0007669"/>
    <property type="project" value="TreeGrafter"/>
</dbReference>